<dbReference type="KEGG" id="bgf:BC1003_0015"/>
<organism evidence="2">
    <name type="scientific">Burkholderia sp. (strain CCGE1003)</name>
    <dbReference type="NCBI Taxonomy" id="640512"/>
    <lineage>
        <taxon>Bacteria</taxon>
        <taxon>Pseudomonadati</taxon>
        <taxon>Pseudomonadota</taxon>
        <taxon>Betaproteobacteria</taxon>
        <taxon>Burkholderiales</taxon>
        <taxon>Burkholderiaceae</taxon>
        <taxon>Burkholderia</taxon>
    </lineage>
</organism>
<dbReference type="EMBL" id="CP002217">
    <property type="protein sequence ID" value="ADN56024.1"/>
    <property type="molecule type" value="Genomic_DNA"/>
</dbReference>
<dbReference type="Gene3D" id="1.10.260.40">
    <property type="entry name" value="lambda repressor-like DNA-binding domains"/>
    <property type="match status" value="1"/>
</dbReference>
<dbReference type="GO" id="GO:0003677">
    <property type="term" value="F:DNA binding"/>
    <property type="evidence" value="ECO:0007669"/>
    <property type="project" value="InterPro"/>
</dbReference>
<name>E1T3X6_BURSG</name>
<sequence>MTALGNFIRNRRKALGLTQTQLALRIGVDDAYVSAIERGLRTPDGATFLEGVGAALDLDLDGLRQLTEVAKRSKRYVRLPDELPLRKHQVITALVGDRLLTDADMETIASVYAAIVRNRTVAMSAVQTTDGGLM</sequence>
<proteinExistence type="predicted"/>
<dbReference type="InterPro" id="IPR001387">
    <property type="entry name" value="Cro/C1-type_HTH"/>
</dbReference>
<evidence type="ECO:0000259" key="1">
    <source>
        <dbReference type="PROSITE" id="PS50943"/>
    </source>
</evidence>
<dbReference type="STRING" id="640512.BC1003_0015"/>
<protein>
    <submittedName>
        <fullName evidence="2">Helix-turn-helix domain protein</fullName>
    </submittedName>
</protein>
<dbReference type="Pfam" id="PF01381">
    <property type="entry name" value="HTH_3"/>
    <property type="match status" value="1"/>
</dbReference>
<dbReference type="PROSITE" id="PS50943">
    <property type="entry name" value="HTH_CROC1"/>
    <property type="match status" value="1"/>
</dbReference>
<feature type="domain" description="HTH cro/C1-type" evidence="1">
    <location>
        <begin position="8"/>
        <end position="63"/>
    </location>
</feature>
<dbReference type="CDD" id="cd00093">
    <property type="entry name" value="HTH_XRE"/>
    <property type="match status" value="1"/>
</dbReference>
<accession>E1T3X6</accession>
<dbReference type="eggNOG" id="COG1396">
    <property type="taxonomic scope" value="Bacteria"/>
</dbReference>
<dbReference type="HOGENOM" id="CLU_140861_0_0_4"/>
<gene>
    <name evidence="2" type="ordered locus">BC1003_0015</name>
</gene>
<evidence type="ECO:0000313" key="2">
    <source>
        <dbReference type="EMBL" id="ADN56024.1"/>
    </source>
</evidence>
<dbReference type="AlphaFoldDB" id="E1T3X6"/>
<reference evidence="2" key="1">
    <citation type="submission" date="2010-09" db="EMBL/GenBank/DDBJ databases">
        <title>Complete sequence of chromosome1 of Burkholderia sp. CCGE1003.</title>
        <authorList>
            <consortium name="US DOE Joint Genome Institute"/>
            <person name="Lucas S."/>
            <person name="Copeland A."/>
            <person name="Lapidus A."/>
            <person name="Cheng J.-F."/>
            <person name="Bruce D."/>
            <person name="Goodwin L."/>
            <person name="Pitluck S."/>
            <person name="Daligault H."/>
            <person name="Davenport K."/>
            <person name="Detter J.C."/>
            <person name="Han C."/>
            <person name="Tapia R."/>
            <person name="Land M."/>
            <person name="Hauser L."/>
            <person name="Jeffries C."/>
            <person name="Kyrpides N."/>
            <person name="Ivanova N."/>
            <person name="Ovchinnikova G."/>
            <person name="Martinez-Romero E."/>
            <person name="Rogel M.A."/>
            <person name="Auchtung J."/>
            <person name="Tiedje J.M."/>
            <person name="Woyke T."/>
        </authorList>
    </citation>
    <scope>NUCLEOTIDE SEQUENCE</scope>
    <source>
        <strain evidence="2">CCGE1003</strain>
    </source>
</reference>
<dbReference type="SUPFAM" id="SSF47413">
    <property type="entry name" value="lambda repressor-like DNA-binding domains"/>
    <property type="match status" value="1"/>
</dbReference>
<dbReference type="SMART" id="SM00530">
    <property type="entry name" value="HTH_XRE"/>
    <property type="match status" value="1"/>
</dbReference>
<dbReference type="InterPro" id="IPR010982">
    <property type="entry name" value="Lambda_DNA-bd_dom_sf"/>
</dbReference>